<keyword evidence="2" id="KW-0472">Membrane</keyword>
<dbReference type="EMBL" id="JAHLPM010000002">
    <property type="protein sequence ID" value="MBU5437134.1"/>
    <property type="molecule type" value="Genomic_DNA"/>
</dbReference>
<dbReference type="PANTHER" id="PTHR30404:SF0">
    <property type="entry name" value="N-ACETYLMURAMOYL-L-ALANINE AMIDASE AMIC"/>
    <property type="match status" value="1"/>
</dbReference>
<dbReference type="CDD" id="cd02696">
    <property type="entry name" value="MurNAc-LAA"/>
    <property type="match status" value="1"/>
</dbReference>
<protein>
    <submittedName>
        <fullName evidence="4">N-acetylmuramoyl-L-alanine amidase</fullName>
    </submittedName>
</protein>
<keyword evidence="5" id="KW-1185">Reference proteome</keyword>
<dbReference type="RefSeq" id="WP_216516915.1">
    <property type="nucleotide sequence ID" value="NZ_JAHLPM010000002.1"/>
</dbReference>
<keyword evidence="1" id="KW-0378">Hydrolase</keyword>
<evidence type="ECO:0000313" key="4">
    <source>
        <dbReference type="EMBL" id="MBU5437134.1"/>
    </source>
</evidence>
<reference evidence="4 5" key="1">
    <citation type="submission" date="2021-06" db="EMBL/GenBank/DDBJ databases">
        <authorList>
            <person name="Sun Q."/>
            <person name="Li D."/>
        </authorList>
    </citation>
    <scope>NUCLEOTIDE SEQUENCE [LARGE SCALE GENOMIC DNA]</scope>
    <source>
        <strain evidence="4 5">MSJ-40</strain>
    </source>
</reference>
<dbReference type="SMART" id="SM00646">
    <property type="entry name" value="Ami_3"/>
    <property type="match status" value="1"/>
</dbReference>
<dbReference type="PANTHER" id="PTHR30404">
    <property type="entry name" value="N-ACETYLMURAMOYL-L-ALANINE AMIDASE"/>
    <property type="match status" value="1"/>
</dbReference>
<gene>
    <name evidence="4" type="ORF">KQI42_03875</name>
</gene>
<comment type="caution">
    <text evidence="4">The sequence shown here is derived from an EMBL/GenBank/DDBJ whole genome shotgun (WGS) entry which is preliminary data.</text>
</comment>
<evidence type="ECO:0000259" key="3">
    <source>
        <dbReference type="SMART" id="SM00646"/>
    </source>
</evidence>
<evidence type="ECO:0000256" key="2">
    <source>
        <dbReference type="SAM" id="Phobius"/>
    </source>
</evidence>
<keyword evidence="2" id="KW-1133">Transmembrane helix</keyword>
<proteinExistence type="predicted"/>
<accession>A0ABS6E2X1</accession>
<keyword evidence="2" id="KW-0812">Transmembrane</keyword>
<name>A0ABS6E2X1_9FIRM</name>
<dbReference type="Proteomes" id="UP000749471">
    <property type="component" value="Unassembled WGS sequence"/>
</dbReference>
<dbReference type="Pfam" id="PF01520">
    <property type="entry name" value="Amidase_3"/>
    <property type="match status" value="1"/>
</dbReference>
<feature type="domain" description="MurNAc-LAA" evidence="3">
    <location>
        <begin position="136"/>
        <end position="253"/>
    </location>
</feature>
<evidence type="ECO:0000256" key="1">
    <source>
        <dbReference type="ARBA" id="ARBA00022801"/>
    </source>
</evidence>
<organism evidence="4 5">
    <name type="scientific">Tissierella simiarum</name>
    <dbReference type="NCBI Taxonomy" id="2841534"/>
    <lineage>
        <taxon>Bacteria</taxon>
        <taxon>Bacillati</taxon>
        <taxon>Bacillota</taxon>
        <taxon>Tissierellia</taxon>
        <taxon>Tissierellales</taxon>
        <taxon>Tissierellaceae</taxon>
        <taxon>Tissierella</taxon>
    </lineage>
</organism>
<sequence>MKKGLYYFKNVGEKMRKGINIFVIKLNKKILILLAFIILLILMVYFLKGSMVSDIFSHKSPNKIVIDPGHGGIDGGTGDKDGLLEKDINLDVSLKLKKVLEKEGFKVVMTREKDVSLEEHSDIKASRYIKDLNARKTIINENDPIVFVSVHVNSSKKSTARGVKVYYYPTSTEGKMLAQSICQSVDINVYQDFLKDNSMKAEAIPEDYFVLRETKYTGVLVEVGFITNIEDNKLIKNNRYQQKIALAIKEGIKEYIE</sequence>
<dbReference type="InterPro" id="IPR050695">
    <property type="entry name" value="N-acetylmuramoyl_amidase_3"/>
</dbReference>
<evidence type="ECO:0000313" key="5">
    <source>
        <dbReference type="Proteomes" id="UP000749471"/>
    </source>
</evidence>
<dbReference type="InterPro" id="IPR002508">
    <property type="entry name" value="MurNAc-LAA_cat"/>
</dbReference>
<feature type="transmembrane region" description="Helical" evidence="2">
    <location>
        <begin position="30"/>
        <end position="47"/>
    </location>
</feature>